<gene>
    <name evidence="1" type="ORF">K491DRAFT_160888</name>
</gene>
<sequence length="182" mass="20289">MGLPFDRWSRCWAFPAQQSSSCATSNTMFEERQLPAAALTTIIISEVSMFAICSSVAESRFVTLSGKPRPLSNDEGHPIVYKPHSSWTPRNLRCPAKSSGNLETGDLSSMEGLHRFFHPTTNPLVWCSLAKNVKHVDRYRRLPENRFGGAIKSLYLDDNIATRLSGSDSERLHAHGHHHAQG</sequence>
<accession>A0A6A6SQA1</accession>
<reference evidence="1" key="1">
    <citation type="journal article" date="2020" name="Stud. Mycol.">
        <title>101 Dothideomycetes genomes: a test case for predicting lifestyles and emergence of pathogens.</title>
        <authorList>
            <person name="Haridas S."/>
            <person name="Albert R."/>
            <person name="Binder M."/>
            <person name="Bloem J."/>
            <person name="Labutti K."/>
            <person name="Salamov A."/>
            <person name="Andreopoulos B."/>
            <person name="Baker S."/>
            <person name="Barry K."/>
            <person name="Bills G."/>
            <person name="Bluhm B."/>
            <person name="Cannon C."/>
            <person name="Castanera R."/>
            <person name="Culley D."/>
            <person name="Daum C."/>
            <person name="Ezra D."/>
            <person name="Gonzalez J."/>
            <person name="Henrissat B."/>
            <person name="Kuo A."/>
            <person name="Liang C."/>
            <person name="Lipzen A."/>
            <person name="Lutzoni F."/>
            <person name="Magnuson J."/>
            <person name="Mondo S."/>
            <person name="Nolan M."/>
            <person name="Ohm R."/>
            <person name="Pangilinan J."/>
            <person name="Park H.-J."/>
            <person name="Ramirez L."/>
            <person name="Alfaro M."/>
            <person name="Sun H."/>
            <person name="Tritt A."/>
            <person name="Yoshinaga Y."/>
            <person name="Zwiers L.-H."/>
            <person name="Turgeon B."/>
            <person name="Goodwin S."/>
            <person name="Spatafora J."/>
            <person name="Crous P."/>
            <person name="Grigoriev I."/>
        </authorList>
    </citation>
    <scope>NUCLEOTIDE SEQUENCE</scope>
    <source>
        <strain evidence="1">CBS 122681</strain>
    </source>
</reference>
<dbReference type="Proteomes" id="UP000799324">
    <property type="component" value="Unassembled WGS sequence"/>
</dbReference>
<evidence type="ECO:0000313" key="2">
    <source>
        <dbReference type="Proteomes" id="UP000799324"/>
    </source>
</evidence>
<keyword evidence="2" id="KW-1185">Reference proteome</keyword>
<proteinExistence type="predicted"/>
<evidence type="ECO:0000313" key="1">
    <source>
        <dbReference type="EMBL" id="KAF2649869.1"/>
    </source>
</evidence>
<dbReference type="AlphaFoldDB" id="A0A6A6SQA1"/>
<name>A0A6A6SQA1_9PLEO</name>
<protein>
    <submittedName>
        <fullName evidence="1">Uncharacterized protein</fullName>
    </submittedName>
</protein>
<organism evidence="1 2">
    <name type="scientific">Lophiostoma macrostomum CBS 122681</name>
    <dbReference type="NCBI Taxonomy" id="1314788"/>
    <lineage>
        <taxon>Eukaryota</taxon>
        <taxon>Fungi</taxon>
        <taxon>Dikarya</taxon>
        <taxon>Ascomycota</taxon>
        <taxon>Pezizomycotina</taxon>
        <taxon>Dothideomycetes</taxon>
        <taxon>Pleosporomycetidae</taxon>
        <taxon>Pleosporales</taxon>
        <taxon>Lophiostomataceae</taxon>
        <taxon>Lophiostoma</taxon>
    </lineage>
</organism>
<dbReference type="EMBL" id="MU004476">
    <property type="protein sequence ID" value="KAF2649869.1"/>
    <property type="molecule type" value="Genomic_DNA"/>
</dbReference>